<organism evidence="2 3">
    <name type="scientific">Acanthamoeba castellanii (strain ATCC 30010 / Neff)</name>
    <dbReference type="NCBI Taxonomy" id="1257118"/>
    <lineage>
        <taxon>Eukaryota</taxon>
        <taxon>Amoebozoa</taxon>
        <taxon>Discosea</taxon>
        <taxon>Longamoebia</taxon>
        <taxon>Centramoebida</taxon>
        <taxon>Acanthamoebidae</taxon>
        <taxon>Acanthamoeba</taxon>
    </lineage>
</organism>
<dbReference type="SUPFAM" id="SSF50129">
    <property type="entry name" value="GroES-like"/>
    <property type="match status" value="1"/>
</dbReference>
<dbReference type="GO" id="GO:0008270">
    <property type="term" value="F:zinc ion binding"/>
    <property type="evidence" value="ECO:0007669"/>
    <property type="project" value="InterPro"/>
</dbReference>
<dbReference type="InterPro" id="IPR020843">
    <property type="entry name" value="ER"/>
</dbReference>
<dbReference type="InterPro" id="IPR014182">
    <property type="entry name" value="ADH_Zn_typ-1"/>
</dbReference>
<dbReference type="InterPro" id="IPR052585">
    <property type="entry name" value="Lipid_raft_assoc_Zn_ADH"/>
</dbReference>
<dbReference type="VEuPathDB" id="AmoebaDB:ACA1_097820"/>
<dbReference type="GO" id="GO:0016491">
    <property type="term" value="F:oxidoreductase activity"/>
    <property type="evidence" value="ECO:0007669"/>
    <property type="project" value="InterPro"/>
</dbReference>
<dbReference type="SUPFAM" id="SSF51735">
    <property type="entry name" value="NAD(P)-binding Rossmann-fold domains"/>
    <property type="match status" value="1"/>
</dbReference>
<dbReference type="AlphaFoldDB" id="L8GJ88"/>
<protein>
    <submittedName>
        <fullName evidence="2">Zincbinding alcohol dehydrogenase family protein</fullName>
    </submittedName>
</protein>
<gene>
    <name evidence="2" type="ORF">ACA1_097820</name>
</gene>
<dbReference type="KEGG" id="acan:ACA1_097820"/>
<dbReference type="Proteomes" id="UP000011083">
    <property type="component" value="Unassembled WGS sequence"/>
</dbReference>
<dbReference type="STRING" id="1257118.L8GJ88"/>
<dbReference type="Gene3D" id="3.90.180.10">
    <property type="entry name" value="Medium-chain alcohol dehydrogenases, catalytic domain"/>
    <property type="match status" value="1"/>
</dbReference>
<dbReference type="Gene3D" id="3.40.50.720">
    <property type="entry name" value="NAD(P)-binding Rossmann-like Domain"/>
    <property type="match status" value="1"/>
</dbReference>
<dbReference type="Pfam" id="PF13602">
    <property type="entry name" value="ADH_zinc_N_2"/>
    <property type="match status" value="1"/>
</dbReference>
<dbReference type="PANTHER" id="PTHR43482">
    <property type="entry name" value="PROTEIN AST1-RELATED"/>
    <property type="match status" value="1"/>
</dbReference>
<dbReference type="EMBL" id="KB008103">
    <property type="protein sequence ID" value="ELR13095.1"/>
    <property type="molecule type" value="Genomic_DNA"/>
</dbReference>
<evidence type="ECO:0000259" key="1">
    <source>
        <dbReference type="SMART" id="SM00829"/>
    </source>
</evidence>
<dbReference type="InterPro" id="IPR036291">
    <property type="entry name" value="NAD(P)-bd_dom_sf"/>
</dbReference>
<dbReference type="RefSeq" id="XP_004335108.1">
    <property type="nucleotide sequence ID" value="XM_004335060.1"/>
</dbReference>
<proteinExistence type="predicted"/>
<dbReference type="PANTHER" id="PTHR43482:SF1">
    <property type="entry name" value="PROTEIN AST1-RELATED"/>
    <property type="match status" value="1"/>
</dbReference>
<dbReference type="InterPro" id="IPR011032">
    <property type="entry name" value="GroES-like_sf"/>
</dbReference>
<dbReference type="NCBIfam" id="TIGR02817">
    <property type="entry name" value="adh_fam_1"/>
    <property type="match status" value="1"/>
</dbReference>
<sequence>MSTESKQPSIKAYGLTRHGQPSEVLHLVDVPKPQPGRRDLLVRNVAVATNPVDIKKITNWGGDVNAPVESPIIPGWDASGVVEAVGAEVTLFKAGDEVYFAGVINRAGSFAEYTTVDERLVGRKPSSLTHEEAAALPLTSLTAWELLVEGFGIPVPADVGDETINQHKTLLVLGGAGGVGSIALQIAKHVLKIGRVIGSAARPETIEYSKAHGADETINHRNPLADELAKLGLKGVDFIFNTSEPEPVIDQLIQLVNPLGKIGHILPIQTPINTAPLFGKRGSLVFELMFTRGLYGVEPEKQGAILNRVASLVDAKVLRTTANHRFAWDKLVDALELQDSGKAIGKIVLTVAF</sequence>
<keyword evidence="3" id="KW-1185">Reference proteome</keyword>
<evidence type="ECO:0000313" key="2">
    <source>
        <dbReference type="EMBL" id="ELR13095.1"/>
    </source>
</evidence>
<dbReference type="Pfam" id="PF08240">
    <property type="entry name" value="ADH_N"/>
    <property type="match status" value="1"/>
</dbReference>
<name>L8GJ88_ACACF</name>
<dbReference type="InterPro" id="IPR013154">
    <property type="entry name" value="ADH-like_N"/>
</dbReference>
<dbReference type="OMA" id="YHVVDER"/>
<evidence type="ECO:0000313" key="3">
    <source>
        <dbReference type="Proteomes" id="UP000011083"/>
    </source>
</evidence>
<dbReference type="GeneID" id="14913435"/>
<feature type="domain" description="Enoyl reductase (ER)" evidence="1">
    <location>
        <begin position="20"/>
        <end position="349"/>
    </location>
</feature>
<dbReference type="OrthoDB" id="17092at2759"/>
<accession>L8GJ88</accession>
<dbReference type="SMART" id="SM00829">
    <property type="entry name" value="PKS_ER"/>
    <property type="match status" value="1"/>
</dbReference>
<reference evidence="2 3" key="1">
    <citation type="journal article" date="2013" name="Genome Biol.">
        <title>Genome of Acanthamoeba castellanii highlights extensive lateral gene transfer and early evolution of tyrosine kinase signaling.</title>
        <authorList>
            <person name="Clarke M."/>
            <person name="Lohan A.J."/>
            <person name="Liu B."/>
            <person name="Lagkouvardos I."/>
            <person name="Roy S."/>
            <person name="Zafar N."/>
            <person name="Bertelli C."/>
            <person name="Schilde C."/>
            <person name="Kianianmomeni A."/>
            <person name="Burglin T.R."/>
            <person name="Frech C."/>
            <person name="Turcotte B."/>
            <person name="Kopec K.O."/>
            <person name="Synnott J.M."/>
            <person name="Choo C."/>
            <person name="Paponov I."/>
            <person name="Finkler A."/>
            <person name="Soon Heng Tan C."/>
            <person name="Hutchins A.P."/>
            <person name="Weinmeier T."/>
            <person name="Rattei T."/>
            <person name="Chu J.S."/>
            <person name="Gimenez G."/>
            <person name="Irimia M."/>
            <person name="Rigden D.J."/>
            <person name="Fitzpatrick D.A."/>
            <person name="Lorenzo-Morales J."/>
            <person name="Bateman A."/>
            <person name="Chiu C.H."/>
            <person name="Tang P."/>
            <person name="Hegemann P."/>
            <person name="Fromm H."/>
            <person name="Raoult D."/>
            <person name="Greub G."/>
            <person name="Miranda-Saavedra D."/>
            <person name="Chen N."/>
            <person name="Nash P."/>
            <person name="Ginger M.L."/>
            <person name="Horn M."/>
            <person name="Schaap P."/>
            <person name="Caler L."/>
            <person name="Loftus B."/>
        </authorList>
    </citation>
    <scope>NUCLEOTIDE SEQUENCE [LARGE SCALE GENOMIC DNA]</scope>
    <source>
        <strain evidence="2 3">Neff</strain>
    </source>
</reference>
<dbReference type="CDD" id="cd08252">
    <property type="entry name" value="AL_MDR"/>
    <property type="match status" value="1"/>
</dbReference>